<comment type="caution">
    <text evidence="2">The sequence shown here is derived from an EMBL/GenBank/DDBJ whole genome shotgun (WGS) entry which is preliminary data.</text>
</comment>
<gene>
    <name evidence="2" type="ORF">AWB66_01668</name>
</gene>
<evidence type="ECO:0000313" key="2">
    <source>
        <dbReference type="EMBL" id="SAL28404.1"/>
    </source>
</evidence>
<dbReference type="AlphaFoldDB" id="A0A158G8F6"/>
<name>A0A158G8F6_9BURK</name>
<reference evidence="2" key="1">
    <citation type="submission" date="2016-01" db="EMBL/GenBank/DDBJ databases">
        <authorList>
            <person name="Peeters Charlotte."/>
        </authorList>
    </citation>
    <scope>NUCLEOTIDE SEQUENCE</scope>
    <source>
        <strain evidence="2">LMG 22936</strain>
    </source>
</reference>
<sequence>MNPSQYSDSIRAELDLLDMLSVGSKGPGVKRVQEWLSLHGIGTTIDGDFGTATAHAVSGFQTAKGLAPSGVVDPATWAALTAPMSAALQNGTALDMPQRVKEIASRHLGAKAREVGGDNCGPWVRLYTGGREGTEWKWCGGFVSFVLKQATTELQKTMPVSGSLSCDSLAAQGDKANRLISGADLAPSNWTSLGPAFIFLVKRTSSDWSHTGLGFGGSPDHFDTIEGNTNDDGSANGYEVAARVRSAKDKDFIVIQ</sequence>
<organism evidence="2 3">
    <name type="scientific">Caballeronia telluris</name>
    <dbReference type="NCBI Taxonomy" id="326475"/>
    <lineage>
        <taxon>Bacteria</taxon>
        <taxon>Pseudomonadati</taxon>
        <taxon>Pseudomonadota</taxon>
        <taxon>Betaproteobacteria</taxon>
        <taxon>Burkholderiales</taxon>
        <taxon>Burkholderiaceae</taxon>
        <taxon>Caballeronia</taxon>
    </lineage>
</organism>
<keyword evidence="3" id="KW-1185">Reference proteome</keyword>
<protein>
    <submittedName>
        <fullName evidence="2">Peptidoglycan binding domain protein</fullName>
    </submittedName>
</protein>
<accession>A0A158G8F6</accession>
<feature type="domain" description="Peptidoglycan binding-like" evidence="1">
    <location>
        <begin position="26"/>
        <end position="80"/>
    </location>
</feature>
<proteinExistence type="predicted"/>
<evidence type="ECO:0000259" key="1">
    <source>
        <dbReference type="Pfam" id="PF01471"/>
    </source>
</evidence>
<dbReference type="Gene3D" id="1.10.101.10">
    <property type="entry name" value="PGBD-like superfamily/PGBD"/>
    <property type="match status" value="1"/>
</dbReference>
<dbReference type="EMBL" id="FCNZ02000005">
    <property type="protein sequence ID" value="SAL28404.1"/>
    <property type="molecule type" value="Genomic_DNA"/>
</dbReference>
<dbReference type="InterPro" id="IPR002477">
    <property type="entry name" value="Peptidoglycan-bd-like"/>
</dbReference>
<dbReference type="InterPro" id="IPR036365">
    <property type="entry name" value="PGBD-like_sf"/>
</dbReference>
<dbReference type="Pfam" id="PF01471">
    <property type="entry name" value="PG_binding_1"/>
    <property type="match status" value="1"/>
</dbReference>
<dbReference type="STRING" id="326475.AWB66_01668"/>
<dbReference type="Proteomes" id="UP000054717">
    <property type="component" value="Unassembled WGS sequence"/>
</dbReference>
<dbReference type="InterPro" id="IPR036366">
    <property type="entry name" value="PGBDSf"/>
</dbReference>
<dbReference type="SUPFAM" id="SSF47090">
    <property type="entry name" value="PGBD-like"/>
    <property type="match status" value="1"/>
</dbReference>
<dbReference type="RefSeq" id="WP_087629812.1">
    <property type="nucleotide sequence ID" value="NZ_FCNZ02000005.1"/>
</dbReference>
<evidence type="ECO:0000313" key="3">
    <source>
        <dbReference type="Proteomes" id="UP000054717"/>
    </source>
</evidence>